<proteinExistence type="predicted"/>
<evidence type="ECO:0000313" key="3">
    <source>
        <dbReference type="Proteomes" id="UP001642484"/>
    </source>
</evidence>
<protein>
    <recommendedName>
        <fullName evidence="1">DUF7869 domain-containing protein</fullName>
    </recommendedName>
</protein>
<dbReference type="Pfam" id="PF25273">
    <property type="entry name" value="DUF7869"/>
    <property type="match status" value="1"/>
</dbReference>
<name>A0ABP0J648_9DINO</name>
<gene>
    <name evidence="2" type="ORF">CCMP2556_LOCUS9829</name>
</gene>
<dbReference type="EMBL" id="CAXAMN010004536">
    <property type="protein sequence ID" value="CAK9009821.1"/>
    <property type="molecule type" value="Genomic_DNA"/>
</dbReference>
<dbReference type="Proteomes" id="UP001642484">
    <property type="component" value="Unassembled WGS sequence"/>
</dbReference>
<reference evidence="2 3" key="1">
    <citation type="submission" date="2024-02" db="EMBL/GenBank/DDBJ databases">
        <authorList>
            <person name="Chen Y."/>
            <person name="Shah S."/>
            <person name="Dougan E. K."/>
            <person name="Thang M."/>
            <person name="Chan C."/>
        </authorList>
    </citation>
    <scope>NUCLEOTIDE SEQUENCE [LARGE SCALE GENOMIC DNA]</scope>
</reference>
<evidence type="ECO:0000313" key="2">
    <source>
        <dbReference type="EMBL" id="CAK9009821.1"/>
    </source>
</evidence>
<accession>A0ABP0J648</accession>
<feature type="domain" description="DUF7869" evidence="1">
    <location>
        <begin position="130"/>
        <end position="232"/>
    </location>
</feature>
<keyword evidence="3" id="KW-1185">Reference proteome</keyword>
<comment type="caution">
    <text evidence="2">The sequence shown here is derived from an EMBL/GenBank/DDBJ whole genome shotgun (WGS) entry which is preliminary data.</text>
</comment>
<dbReference type="PANTHER" id="PTHR33153">
    <property type="entry name" value="MYND-TYPE DOMAIN-CONTAINING PROTEIN"/>
    <property type="match status" value="1"/>
</dbReference>
<dbReference type="InterPro" id="IPR057191">
    <property type="entry name" value="DUF7869"/>
</dbReference>
<evidence type="ECO:0000259" key="1">
    <source>
        <dbReference type="Pfam" id="PF25273"/>
    </source>
</evidence>
<dbReference type="PANTHER" id="PTHR33153:SF3">
    <property type="entry name" value="TRAFFICKING PROTEIN PARTICLE COMPLEX SUBUNIT 11 DOMAIN-CONTAINING PROTEIN"/>
    <property type="match status" value="1"/>
</dbReference>
<sequence>MLWWEMKQVTGSDVYMHFWRQFRSKWARVLRFLPPTDHSACDDCVAYKELFAEARDDATRLDLARGYKAHLDHIREDRALEEYLQKLGPLNAPQGQGSCMMIHIDGMDQAKWAIPRQKKALVAKSLSGFQKPRFKVEGVWVHNALLALWIVDSRVPSDSSMVIETLSRSIQLVATECERRGKDFPQQLCVWADNCVREAKNAMVIKFLSMLLTQTPLNLTSLLFSKRGHTHTMPLDTWYNNGKPVDTEWQGLHDVIMMLHALVCF</sequence>
<organism evidence="2 3">
    <name type="scientific">Durusdinium trenchii</name>
    <dbReference type="NCBI Taxonomy" id="1381693"/>
    <lineage>
        <taxon>Eukaryota</taxon>
        <taxon>Sar</taxon>
        <taxon>Alveolata</taxon>
        <taxon>Dinophyceae</taxon>
        <taxon>Suessiales</taxon>
        <taxon>Symbiodiniaceae</taxon>
        <taxon>Durusdinium</taxon>
    </lineage>
</organism>